<dbReference type="SMART" id="SM00164">
    <property type="entry name" value="TBC"/>
    <property type="match status" value="1"/>
</dbReference>
<dbReference type="InterPro" id="IPR000195">
    <property type="entry name" value="Rab-GAP-TBC_dom"/>
</dbReference>
<dbReference type="Gene3D" id="1.10.8.270">
    <property type="entry name" value="putative rabgap domain of human tbc1 domain family member 14 like domains"/>
    <property type="match status" value="1"/>
</dbReference>
<keyword evidence="3" id="KW-1185">Reference proteome</keyword>
<dbReference type="Gene3D" id="1.10.472.80">
    <property type="entry name" value="Ypt/Rab-GAP domain of gyp1p, domain 3"/>
    <property type="match status" value="2"/>
</dbReference>
<sequence>MFAPFSSNLFKFLSDSSYHNNPTDDQGLSSSSSSSFSSVESGSCSSYGSLVSSNSSSFELISSFASSMWYDQPPLSEREAIQIVAQCSIGGNIDCKTMTVDPNITNYSSLFLLLKKAFNLNNDFDIAYLLPKSIHVRSRPDVYLSLMSDWDLDAAFHTASYPIMQIKVVPALKGDVSDWDVLDKVDNAPQVQDIKSTNHYSIPSIHSIKKQMSKQINKMFDVLIDSHRRFPVSQKDWNDFFDPNGRIISSKDIRISVFHGGLEPNLRKEAWVHLLGVYPSDLTIEERARFLQMKARVYNHLKEQWLNKRPQDIDNVMHMVQKDVLRTDRTHPFFSVPEDHPNIVSLFNILTTFALNNPEISYCQGMSDLAAPLLVVIGDEVLAYLSFCKVMERLRNNFLLKGTALLQKFGQLSLLLQRTDEKLYKYFQEIDGGNLYFCYRMLLLELKREFPFDETLTVMEVIWSSVPPDTDDEENELCFYYTLLHSGKQSGKSSPLCEGIYRPNYYVNKEGDESFKLDALPHPRFLNDGSPFPLFLCLAVLLINRENIITNQMDYSMLAMFFDKMSRKHDSLKVLTRAKSLFYEYLRAYLDGQTVDPNDKEIAPLEGAHGTKSTGAQC</sequence>
<keyword evidence="1" id="KW-0343">GTPase activation</keyword>
<dbReference type="PROSITE" id="PS50086">
    <property type="entry name" value="TBC_RABGAP"/>
    <property type="match status" value="1"/>
</dbReference>
<dbReference type="Proteomes" id="UP001652625">
    <property type="component" value="Chromosome 14"/>
</dbReference>
<accession>A0ABM4DIH1</accession>
<dbReference type="Pfam" id="PF00566">
    <property type="entry name" value="RabGAP-TBC"/>
    <property type="match status" value="1"/>
</dbReference>
<dbReference type="GeneID" id="100210565"/>
<evidence type="ECO:0000313" key="4">
    <source>
        <dbReference type="RefSeq" id="XP_065674297.1"/>
    </source>
</evidence>
<evidence type="ECO:0000313" key="3">
    <source>
        <dbReference type="Proteomes" id="UP001652625"/>
    </source>
</evidence>
<dbReference type="PANTHER" id="PTHR22957">
    <property type="entry name" value="TBC1 DOMAIN FAMILY MEMBER GTPASE-ACTIVATING PROTEIN"/>
    <property type="match status" value="1"/>
</dbReference>
<dbReference type="PANTHER" id="PTHR22957:SF333">
    <property type="entry name" value="TBC1 DOMAIN FAMILY MEMBER 25"/>
    <property type="match status" value="1"/>
</dbReference>
<dbReference type="InterPro" id="IPR035969">
    <property type="entry name" value="Rab-GAP_TBC_sf"/>
</dbReference>
<proteinExistence type="predicted"/>
<evidence type="ECO:0000256" key="1">
    <source>
        <dbReference type="ARBA" id="ARBA00022468"/>
    </source>
</evidence>
<gene>
    <name evidence="4" type="primary">LOC100210565</name>
</gene>
<organism evidence="3 4">
    <name type="scientific">Hydra vulgaris</name>
    <name type="common">Hydra</name>
    <name type="synonym">Hydra attenuata</name>
    <dbReference type="NCBI Taxonomy" id="6087"/>
    <lineage>
        <taxon>Eukaryota</taxon>
        <taxon>Metazoa</taxon>
        <taxon>Cnidaria</taxon>
        <taxon>Hydrozoa</taxon>
        <taxon>Hydroidolina</taxon>
        <taxon>Anthoathecata</taxon>
        <taxon>Aplanulata</taxon>
        <taxon>Hydridae</taxon>
        <taxon>Hydra</taxon>
    </lineage>
</organism>
<protein>
    <submittedName>
        <fullName evidence="4">TBC1 domain family member 25 isoform X2</fullName>
    </submittedName>
</protein>
<dbReference type="RefSeq" id="XP_065674297.1">
    <property type="nucleotide sequence ID" value="XM_065818225.1"/>
</dbReference>
<evidence type="ECO:0000259" key="2">
    <source>
        <dbReference type="PROSITE" id="PS50086"/>
    </source>
</evidence>
<dbReference type="SUPFAM" id="SSF47923">
    <property type="entry name" value="Ypt/Rab-GAP domain of gyp1p"/>
    <property type="match status" value="2"/>
</dbReference>
<name>A0ABM4DIH1_HYDVU</name>
<reference evidence="4" key="1">
    <citation type="submission" date="2025-08" db="UniProtKB">
        <authorList>
            <consortium name="RefSeq"/>
        </authorList>
    </citation>
    <scope>IDENTIFICATION</scope>
</reference>
<feature type="domain" description="Rab-GAP TBC" evidence="2">
    <location>
        <begin position="261"/>
        <end position="466"/>
    </location>
</feature>